<proteinExistence type="predicted"/>
<accession>D2V4R6</accession>
<dbReference type="AlphaFoldDB" id="D2V4R6"/>
<dbReference type="SUPFAM" id="SSF52540">
    <property type="entry name" value="P-loop containing nucleoside triphosphate hydrolases"/>
    <property type="match status" value="1"/>
</dbReference>
<reference evidence="2 3" key="1">
    <citation type="journal article" date="2010" name="Cell">
        <title>The genome of Naegleria gruberi illuminates early eukaryotic versatility.</title>
        <authorList>
            <person name="Fritz-Laylin L.K."/>
            <person name="Prochnik S.E."/>
            <person name="Ginger M.L."/>
            <person name="Dacks J.B."/>
            <person name="Carpenter M.L."/>
            <person name="Field M.C."/>
            <person name="Kuo A."/>
            <person name="Paredez A."/>
            <person name="Chapman J."/>
            <person name="Pham J."/>
            <person name="Shu S."/>
            <person name="Neupane R."/>
            <person name="Cipriano M."/>
            <person name="Mancuso J."/>
            <person name="Tu H."/>
            <person name="Salamov A."/>
            <person name="Lindquist E."/>
            <person name="Shapiro H."/>
            <person name="Lucas S."/>
            <person name="Grigoriev I.V."/>
            <person name="Cande W.Z."/>
            <person name="Fulton C."/>
            <person name="Rokhsar D.S."/>
            <person name="Dawson S.C."/>
        </authorList>
    </citation>
    <scope>NUCLEOTIDE SEQUENCE [LARGE SCALE GENOMIC DNA]</scope>
    <source>
        <strain evidence="2 3">NEG-M</strain>
    </source>
</reference>
<dbReference type="OMA" id="FNIERIC"/>
<gene>
    <name evidence="2" type="ORF">NAEGRDRAFT_63882</name>
</gene>
<name>D2V4R6_NAEGR</name>
<organism evidence="3">
    <name type="scientific">Naegleria gruberi</name>
    <name type="common">Amoeba</name>
    <dbReference type="NCBI Taxonomy" id="5762"/>
    <lineage>
        <taxon>Eukaryota</taxon>
        <taxon>Discoba</taxon>
        <taxon>Heterolobosea</taxon>
        <taxon>Tetramitia</taxon>
        <taxon>Eutetramitia</taxon>
        <taxon>Vahlkampfiidae</taxon>
        <taxon>Naegleria</taxon>
    </lineage>
</organism>
<dbReference type="InParanoid" id="D2V4R6"/>
<dbReference type="RefSeq" id="XP_002680892.1">
    <property type="nucleotide sequence ID" value="XM_002680846.1"/>
</dbReference>
<keyword evidence="3" id="KW-1185">Reference proteome</keyword>
<dbReference type="EMBL" id="GG738852">
    <property type="protein sequence ID" value="EFC48148.1"/>
    <property type="molecule type" value="Genomic_DNA"/>
</dbReference>
<evidence type="ECO:0000256" key="1">
    <source>
        <dbReference type="SAM" id="MobiDB-lite"/>
    </source>
</evidence>
<evidence type="ECO:0000313" key="3">
    <source>
        <dbReference type="Proteomes" id="UP000006671"/>
    </source>
</evidence>
<protein>
    <submittedName>
        <fullName evidence="2">Predicted protein</fullName>
    </submittedName>
</protein>
<evidence type="ECO:0000313" key="2">
    <source>
        <dbReference type="EMBL" id="EFC48148.1"/>
    </source>
</evidence>
<dbReference type="InterPro" id="IPR027417">
    <property type="entry name" value="P-loop_NTPase"/>
</dbReference>
<dbReference type="KEGG" id="ngr:NAEGRDRAFT_63882"/>
<dbReference type="OrthoDB" id="10362781at2759"/>
<sequence>MGGNSSKKKDSPNKSSSSTLPKQESKSRMIVEKIVVSGLKMSGKTFLIEKILDYLTIPNFSDFKQFKLKEGKKLDFVEMDKENLLKGRNLIGVKGLIYVINRKDYISLHYSLEALLNIVKQNSFLHSIPILIVAINFKVTPPIDSFQSKAIFEEEFQAAYNQLFSLLSRNFKSQCQYFEMEPCETMEDTSQQSHIIEQLLQQLSFTSQIETKTTFDEKVREARQEKDFQHYVQTMSHKNQVPHPVSPSSIFV</sequence>
<feature type="region of interest" description="Disordered" evidence="1">
    <location>
        <begin position="1"/>
        <end position="25"/>
    </location>
</feature>
<dbReference type="GeneID" id="8849597"/>
<dbReference type="Proteomes" id="UP000006671">
    <property type="component" value="Unassembled WGS sequence"/>
</dbReference>
<dbReference type="VEuPathDB" id="AmoebaDB:NAEGRDRAFT_63882"/>